<evidence type="ECO:0000313" key="2">
    <source>
        <dbReference type="Proteomes" id="UP000828941"/>
    </source>
</evidence>
<sequence>MKVSLLSLSFLLFAVAHQLSFAIGEPVLDTQDHPLLPYAEYYIYPAIWGPTGGGLRPGNAGNSSLPVNVLKSFSEVDLGEPLKFLPLPKIGIVPTNTLINIEFTQTPEGVSSGNWITVKDLGEAWTVGIGGPQDHEGYPTLTGFFKIHKAQLGYTLSFLPHLNGPLYGPIGTYIDDDRKWRLVVTNGKPYEVVFIKANIDSS</sequence>
<comment type="caution">
    <text evidence="1">The sequence shown here is derived from an EMBL/GenBank/DDBJ whole genome shotgun (WGS) entry which is preliminary data.</text>
</comment>
<keyword evidence="2" id="KW-1185">Reference proteome</keyword>
<name>A0ACB9NS94_BAUVA</name>
<reference evidence="1 2" key="1">
    <citation type="journal article" date="2022" name="DNA Res.">
        <title>Chromosomal-level genome assembly of the orchid tree Bauhinia variegata (Leguminosae; Cercidoideae) supports the allotetraploid origin hypothesis of Bauhinia.</title>
        <authorList>
            <person name="Zhong Y."/>
            <person name="Chen Y."/>
            <person name="Zheng D."/>
            <person name="Pang J."/>
            <person name="Liu Y."/>
            <person name="Luo S."/>
            <person name="Meng S."/>
            <person name="Qian L."/>
            <person name="Wei D."/>
            <person name="Dai S."/>
            <person name="Zhou R."/>
        </authorList>
    </citation>
    <scope>NUCLEOTIDE SEQUENCE [LARGE SCALE GENOMIC DNA]</scope>
    <source>
        <strain evidence="1">BV-YZ2020</strain>
    </source>
</reference>
<evidence type="ECO:0000313" key="1">
    <source>
        <dbReference type="EMBL" id="KAI4338274.1"/>
    </source>
</evidence>
<accession>A0ACB9NS94</accession>
<organism evidence="1 2">
    <name type="scientific">Bauhinia variegata</name>
    <name type="common">Purple orchid tree</name>
    <name type="synonym">Phanera variegata</name>
    <dbReference type="NCBI Taxonomy" id="167791"/>
    <lineage>
        <taxon>Eukaryota</taxon>
        <taxon>Viridiplantae</taxon>
        <taxon>Streptophyta</taxon>
        <taxon>Embryophyta</taxon>
        <taxon>Tracheophyta</taxon>
        <taxon>Spermatophyta</taxon>
        <taxon>Magnoliopsida</taxon>
        <taxon>eudicotyledons</taxon>
        <taxon>Gunneridae</taxon>
        <taxon>Pentapetalae</taxon>
        <taxon>rosids</taxon>
        <taxon>fabids</taxon>
        <taxon>Fabales</taxon>
        <taxon>Fabaceae</taxon>
        <taxon>Cercidoideae</taxon>
        <taxon>Cercideae</taxon>
        <taxon>Bauhiniinae</taxon>
        <taxon>Bauhinia</taxon>
    </lineage>
</organism>
<proteinExistence type="predicted"/>
<dbReference type="Proteomes" id="UP000828941">
    <property type="component" value="Chromosome 6"/>
</dbReference>
<protein>
    <submittedName>
        <fullName evidence="1">Uncharacterized protein</fullName>
    </submittedName>
</protein>
<dbReference type="EMBL" id="CM039431">
    <property type="protein sequence ID" value="KAI4338274.1"/>
    <property type="molecule type" value="Genomic_DNA"/>
</dbReference>
<gene>
    <name evidence="1" type="ORF">L6164_016616</name>
</gene>